<dbReference type="Gene3D" id="1.10.10.10">
    <property type="entry name" value="Winged helix-like DNA-binding domain superfamily/Winged helix DNA-binding domain"/>
    <property type="match status" value="1"/>
</dbReference>
<evidence type="ECO:0000313" key="7">
    <source>
        <dbReference type="Proteomes" id="UP000094960"/>
    </source>
</evidence>
<evidence type="ECO:0000259" key="5">
    <source>
        <dbReference type="PROSITE" id="PS50043"/>
    </source>
</evidence>
<dbReference type="PRINTS" id="PR00038">
    <property type="entry name" value="HTHLUXR"/>
</dbReference>
<evidence type="ECO:0000313" key="6">
    <source>
        <dbReference type="EMBL" id="AOR29817.1"/>
    </source>
</evidence>
<proteinExistence type="predicted"/>
<evidence type="ECO:0000256" key="4">
    <source>
        <dbReference type="SAM" id="MobiDB-lite"/>
    </source>
</evidence>
<dbReference type="PROSITE" id="PS50043">
    <property type="entry name" value="HTH_LUXR_2"/>
    <property type="match status" value="1"/>
</dbReference>
<evidence type="ECO:0000256" key="1">
    <source>
        <dbReference type="ARBA" id="ARBA00023015"/>
    </source>
</evidence>
<feature type="domain" description="HTH luxR-type" evidence="5">
    <location>
        <begin position="195"/>
        <end position="260"/>
    </location>
</feature>
<accession>A0A1D7Y2K1</accession>
<sequence>MPVRDLDRILDLAVAALHEQDPEQLWSPLAVEILRVCGAEFLVFVSRDWVGCEDAVHVWLPDGTVRSQVGEHAQQLIRHCKPLTGYYATSNDRTPVTASQVVGEAEWRDSVMAQRKREALASDHILGVPLPDASEPFRGCLVHRTGSGFTDEHLAFARRIQPLLAGVDRQAALLRNYRASTAKAPSGQAGPDPAEGAAESGLTPRETDVLALLADALTATAISRRLGISVRTVQKHTENIYRKLGTSDRVTTVLHAQARRIIPVREVAARPTPGRSGGIHSTCR</sequence>
<dbReference type="KEGG" id="spun:BFF78_00790"/>
<dbReference type="Pfam" id="PF00196">
    <property type="entry name" value="GerE"/>
    <property type="match status" value="1"/>
</dbReference>
<dbReference type="InterPro" id="IPR036388">
    <property type="entry name" value="WH-like_DNA-bd_sf"/>
</dbReference>
<reference evidence="7" key="1">
    <citation type="submission" date="2016-09" db="EMBL/GenBank/DDBJ databases">
        <title>Streptomyces puniciscabiei strain:TW1S1 Genome sequencing and assembly.</title>
        <authorList>
            <person name="Kim M.-K."/>
            <person name="Kim S.B."/>
        </authorList>
    </citation>
    <scope>NUCLEOTIDE SEQUENCE [LARGE SCALE GENOMIC DNA]</scope>
    <source>
        <strain evidence="7">TW1S1</strain>
    </source>
</reference>
<evidence type="ECO:0000256" key="3">
    <source>
        <dbReference type="ARBA" id="ARBA00023163"/>
    </source>
</evidence>
<protein>
    <recommendedName>
        <fullName evidence="5">HTH luxR-type domain-containing protein</fullName>
    </recommendedName>
</protein>
<dbReference type="AlphaFoldDB" id="A0A1D7Y2K1"/>
<dbReference type="SUPFAM" id="SSF46894">
    <property type="entry name" value="C-terminal effector domain of the bipartite response regulators"/>
    <property type="match status" value="1"/>
</dbReference>
<name>A0A1D7Y2K1_9ACTN</name>
<dbReference type="InterPro" id="IPR016032">
    <property type="entry name" value="Sig_transdc_resp-reg_C-effctor"/>
</dbReference>
<dbReference type="SMART" id="SM00421">
    <property type="entry name" value="HTH_LUXR"/>
    <property type="match status" value="1"/>
</dbReference>
<dbReference type="PANTHER" id="PTHR44688">
    <property type="entry name" value="DNA-BINDING TRANSCRIPTIONAL ACTIVATOR DEVR_DOSR"/>
    <property type="match status" value="1"/>
</dbReference>
<organism evidence="6 7">
    <name type="scientific">Streptomyces fodineus</name>
    <dbReference type="NCBI Taxonomy" id="1904616"/>
    <lineage>
        <taxon>Bacteria</taxon>
        <taxon>Bacillati</taxon>
        <taxon>Actinomycetota</taxon>
        <taxon>Actinomycetes</taxon>
        <taxon>Kitasatosporales</taxon>
        <taxon>Streptomycetaceae</taxon>
        <taxon>Streptomyces</taxon>
    </lineage>
</organism>
<keyword evidence="1" id="KW-0805">Transcription regulation</keyword>
<evidence type="ECO:0000256" key="2">
    <source>
        <dbReference type="ARBA" id="ARBA00023125"/>
    </source>
</evidence>
<dbReference type="EMBL" id="CP017248">
    <property type="protein sequence ID" value="AOR29817.1"/>
    <property type="molecule type" value="Genomic_DNA"/>
</dbReference>
<gene>
    <name evidence="6" type="ORF">BFF78_00790</name>
</gene>
<dbReference type="InterPro" id="IPR000792">
    <property type="entry name" value="Tscrpt_reg_LuxR_C"/>
</dbReference>
<dbReference type="CDD" id="cd06170">
    <property type="entry name" value="LuxR_C_like"/>
    <property type="match status" value="1"/>
</dbReference>
<keyword evidence="2" id="KW-0238">DNA-binding</keyword>
<dbReference type="GO" id="GO:0006355">
    <property type="term" value="P:regulation of DNA-templated transcription"/>
    <property type="evidence" value="ECO:0007669"/>
    <property type="project" value="InterPro"/>
</dbReference>
<keyword evidence="3" id="KW-0804">Transcription</keyword>
<dbReference type="GO" id="GO:0003677">
    <property type="term" value="F:DNA binding"/>
    <property type="evidence" value="ECO:0007669"/>
    <property type="project" value="UniProtKB-KW"/>
</dbReference>
<dbReference type="Proteomes" id="UP000094960">
    <property type="component" value="Chromosome"/>
</dbReference>
<feature type="region of interest" description="Disordered" evidence="4">
    <location>
        <begin position="181"/>
        <end position="202"/>
    </location>
</feature>
<keyword evidence="7" id="KW-1185">Reference proteome</keyword>
<dbReference type="PANTHER" id="PTHR44688:SF16">
    <property type="entry name" value="DNA-BINDING TRANSCRIPTIONAL ACTIVATOR DEVR_DOSR"/>
    <property type="match status" value="1"/>
</dbReference>